<dbReference type="Proteomes" id="UP000242875">
    <property type="component" value="Unassembled WGS sequence"/>
</dbReference>
<keyword evidence="4" id="KW-1185">Reference proteome</keyword>
<dbReference type="GO" id="GO:0003690">
    <property type="term" value="F:double-stranded DNA binding"/>
    <property type="evidence" value="ECO:0007669"/>
    <property type="project" value="InterPro"/>
</dbReference>
<dbReference type="EMBL" id="MVBO01000059">
    <property type="protein sequence ID" value="OZJ03985.1"/>
    <property type="molecule type" value="Genomic_DNA"/>
</dbReference>
<reference evidence="3 4" key="1">
    <citation type="journal article" date="2017" name="Mycologia">
        <title>Bifiguratus adelaidae, gen. et sp. nov., a new member of Mucoromycotina in endophytic and soil-dwelling habitats.</title>
        <authorList>
            <person name="Torres-Cruz T.J."/>
            <person name="Billingsley Tobias T.L."/>
            <person name="Almatruk M."/>
            <person name="Hesse C."/>
            <person name="Kuske C.R."/>
            <person name="Desiro A."/>
            <person name="Benucci G.M."/>
            <person name="Bonito G."/>
            <person name="Stajich J.E."/>
            <person name="Dunlap C."/>
            <person name="Arnold A.E."/>
            <person name="Porras-Alfaro A."/>
        </authorList>
    </citation>
    <scope>NUCLEOTIDE SEQUENCE [LARGE SCALE GENOMIC DNA]</scope>
    <source>
        <strain evidence="3 4">AZ0501</strain>
    </source>
</reference>
<evidence type="ECO:0000313" key="3">
    <source>
        <dbReference type="EMBL" id="OZJ03985.1"/>
    </source>
</evidence>
<comment type="similarity">
    <text evidence="1">Belongs to the CSN12 family.</text>
</comment>
<evidence type="ECO:0000313" key="4">
    <source>
        <dbReference type="Proteomes" id="UP000242875"/>
    </source>
</evidence>
<evidence type="ECO:0000259" key="2">
    <source>
        <dbReference type="PROSITE" id="PS50250"/>
    </source>
</evidence>
<dbReference type="GO" id="GO:0070390">
    <property type="term" value="C:transcription export complex 2"/>
    <property type="evidence" value="ECO:0007669"/>
    <property type="project" value="TreeGrafter"/>
</dbReference>
<accession>A0A261Y041</accession>
<dbReference type="PANTHER" id="PTHR12732:SF0">
    <property type="entry name" value="PCI DOMAIN-CONTAINING PROTEIN 2"/>
    <property type="match status" value="1"/>
</dbReference>
<feature type="domain" description="PCI" evidence="2">
    <location>
        <begin position="208"/>
        <end position="390"/>
    </location>
</feature>
<dbReference type="PROSITE" id="PS50250">
    <property type="entry name" value="PCI"/>
    <property type="match status" value="1"/>
</dbReference>
<dbReference type="GO" id="GO:0016973">
    <property type="term" value="P:poly(A)+ mRNA export from nucleus"/>
    <property type="evidence" value="ECO:0007669"/>
    <property type="project" value="TreeGrafter"/>
</dbReference>
<dbReference type="SMART" id="SM00753">
    <property type="entry name" value="PAM"/>
    <property type="match status" value="1"/>
</dbReference>
<organism evidence="3 4">
    <name type="scientific">Bifiguratus adelaidae</name>
    <dbReference type="NCBI Taxonomy" id="1938954"/>
    <lineage>
        <taxon>Eukaryota</taxon>
        <taxon>Fungi</taxon>
        <taxon>Fungi incertae sedis</taxon>
        <taxon>Mucoromycota</taxon>
        <taxon>Mucoromycotina</taxon>
        <taxon>Endogonomycetes</taxon>
        <taxon>Endogonales</taxon>
        <taxon>Endogonales incertae sedis</taxon>
        <taxon>Bifiguratus</taxon>
    </lineage>
</organism>
<dbReference type="AlphaFoldDB" id="A0A261Y041"/>
<dbReference type="InterPro" id="IPR045114">
    <property type="entry name" value="Csn12-like"/>
</dbReference>
<proteinExistence type="inferred from homology"/>
<dbReference type="GO" id="GO:0006368">
    <property type="term" value="P:transcription elongation by RNA polymerase II"/>
    <property type="evidence" value="ECO:0007669"/>
    <property type="project" value="TreeGrafter"/>
</dbReference>
<dbReference type="GO" id="GO:0000973">
    <property type="term" value="P:post-transcriptional tethering of RNA polymerase II gene DNA at nuclear periphery"/>
    <property type="evidence" value="ECO:0007669"/>
    <property type="project" value="TreeGrafter"/>
</dbReference>
<gene>
    <name evidence="3" type="ORF">BZG36_04039</name>
</gene>
<dbReference type="Gene3D" id="1.10.10.10">
    <property type="entry name" value="Winged helix-like DNA-binding domain superfamily/Winged helix DNA-binding domain"/>
    <property type="match status" value="1"/>
</dbReference>
<dbReference type="InterPro" id="IPR036388">
    <property type="entry name" value="WH-like_DNA-bd_sf"/>
</dbReference>
<dbReference type="PANTHER" id="PTHR12732">
    <property type="entry name" value="UNCHARACTERIZED PROTEASOME COMPONENT REGION PCI-CONTAINING"/>
    <property type="match status" value="1"/>
</dbReference>
<comment type="caution">
    <text evidence="3">The sequence shown here is derived from an EMBL/GenBank/DDBJ whole genome shotgun (WGS) entry which is preliminary data.</text>
</comment>
<sequence>MSLEAYFQKVSTCLAEQDGKQLALLLSLDDQHADRLLSQLGTGKDLERIASRSLKTPWDEVVIQHIRVLIAVATGDFSTGFTEQTGVANHFLKAFPTLTRWSLPVLYVINAELHWLAIQADDQLAKAGEKKGKLEEASRTLNKSFTACMTDRNINMKESRKWGTYFIVNLLFKTYFRLKTQTLCKNVIRALTNQNLPSLDLYPKSHRVTFRYYMGVLHFLEDRHLQAEPQFLSALRECPKNAQHNRWLILRYLIPTRMSRGILPSKELLSRYPDLESTYQPFVQAMRTGNLRLYDNTLLREQRILLRRGVYLILERSRQVAVRRLFKKVATIVQSTRIPIGQFQEALRCSGIHVGTAEVEGMLANMIYKGYMKGYLSHERLTLVLSATEPFPALSTINA</sequence>
<dbReference type="OrthoDB" id="10252687at2759"/>
<name>A0A261Y041_9FUNG</name>
<evidence type="ECO:0000256" key="1">
    <source>
        <dbReference type="ARBA" id="ARBA00025771"/>
    </source>
</evidence>
<dbReference type="Pfam" id="PF01399">
    <property type="entry name" value="PCI"/>
    <property type="match status" value="1"/>
</dbReference>
<dbReference type="InterPro" id="IPR000717">
    <property type="entry name" value="PCI_dom"/>
</dbReference>
<protein>
    <recommendedName>
        <fullName evidence="2">PCI domain-containing protein</fullName>
    </recommendedName>
</protein>
<dbReference type="GO" id="GO:0003723">
    <property type="term" value="F:RNA binding"/>
    <property type="evidence" value="ECO:0007669"/>
    <property type="project" value="InterPro"/>
</dbReference>